<dbReference type="EMBL" id="KZ293442">
    <property type="protein sequence ID" value="PBK66150.1"/>
    <property type="molecule type" value="Genomic_DNA"/>
</dbReference>
<reference evidence="2" key="1">
    <citation type="journal article" date="2017" name="Nat. Ecol. Evol.">
        <title>Genome expansion and lineage-specific genetic innovations in the forest pathogenic fungi Armillaria.</title>
        <authorList>
            <person name="Sipos G."/>
            <person name="Prasanna A.N."/>
            <person name="Walter M.C."/>
            <person name="O'Connor E."/>
            <person name="Balint B."/>
            <person name="Krizsan K."/>
            <person name="Kiss B."/>
            <person name="Hess J."/>
            <person name="Varga T."/>
            <person name="Slot J."/>
            <person name="Riley R."/>
            <person name="Boka B."/>
            <person name="Rigling D."/>
            <person name="Barry K."/>
            <person name="Lee J."/>
            <person name="Mihaltcheva S."/>
            <person name="LaButti K."/>
            <person name="Lipzen A."/>
            <person name="Waldron R."/>
            <person name="Moloney N.M."/>
            <person name="Sperisen C."/>
            <person name="Kredics L."/>
            <person name="Vagvoelgyi C."/>
            <person name="Patrignani A."/>
            <person name="Fitzpatrick D."/>
            <person name="Nagy I."/>
            <person name="Doyle S."/>
            <person name="Anderson J.B."/>
            <person name="Grigoriev I.V."/>
            <person name="Gueldener U."/>
            <person name="Muensterkoetter M."/>
            <person name="Nagy L.G."/>
        </authorList>
    </citation>
    <scope>NUCLEOTIDE SEQUENCE [LARGE SCALE GENOMIC DNA]</scope>
    <source>
        <strain evidence="2">28-4</strain>
    </source>
</reference>
<evidence type="ECO:0000313" key="1">
    <source>
        <dbReference type="EMBL" id="PBK66150.1"/>
    </source>
</evidence>
<dbReference type="AlphaFoldDB" id="A0A2H3B900"/>
<dbReference type="Proteomes" id="UP000218334">
    <property type="component" value="Unassembled WGS sequence"/>
</dbReference>
<sequence length="306" mass="34099">MAGVEIYMKPRPISSVHGHSNYLLFEWPSNFKYGPFFAEYGTIPSDATEVYTARSPVLSTSLSTLFNDVIPDLDTEVPDPTKVGHSAWPALLQLAIAKTYSAFEFRIECENHIVQLSEGDRAPAPPPLSMRTPSLSPEWYAAVLSVGDRGHVELRGDKQDIELELFVWMYMQQTVDTYTHIWKGFRREMYQLIHPIAPVHLPSGHTDNPGLFSFLGRKALVAASALTSIFNTETSVDDGCIPQLSPSSSNGSSATDWTDWTDWTSSSHADDLDEDANMSSLYRLFRRRNLGIVSESVDSTGIPFTD</sequence>
<name>A0A2H3B900_9AGAR</name>
<organism evidence="1 2">
    <name type="scientific">Armillaria solidipes</name>
    <dbReference type="NCBI Taxonomy" id="1076256"/>
    <lineage>
        <taxon>Eukaryota</taxon>
        <taxon>Fungi</taxon>
        <taxon>Dikarya</taxon>
        <taxon>Basidiomycota</taxon>
        <taxon>Agaricomycotina</taxon>
        <taxon>Agaricomycetes</taxon>
        <taxon>Agaricomycetidae</taxon>
        <taxon>Agaricales</taxon>
        <taxon>Marasmiineae</taxon>
        <taxon>Physalacriaceae</taxon>
        <taxon>Armillaria</taxon>
    </lineage>
</organism>
<keyword evidence="2" id="KW-1185">Reference proteome</keyword>
<evidence type="ECO:0000313" key="2">
    <source>
        <dbReference type="Proteomes" id="UP000218334"/>
    </source>
</evidence>
<proteinExistence type="predicted"/>
<gene>
    <name evidence="1" type="ORF">ARMSODRAFT_960602</name>
</gene>
<protein>
    <submittedName>
        <fullName evidence="1">Uncharacterized protein</fullName>
    </submittedName>
</protein>
<accession>A0A2H3B900</accession>